<dbReference type="AlphaFoldDB" id="A0A5C3KA50"/>
<proteinExistence type="predicted"/>
<name>A0A5C3KA50_COPMA</name>
<dbReference type="EMBL" id="ML210596">
    <property type="protein sequence ID" value="TFK16960.1"/>
    <property type="molecule type" value="Genomic_DNA"/>
</dbReference>
<keyword evidence="2" id="KW-1185">Reference proteome</keyword>
<sequence>VWTASRMMMGGGTDGGRSRVPALQIRSSSGQVVQEVADNSGKGKLFFKNFFPSKPETSSVPQDFRYPPPLWEFTNINDEQIGRAIQKMKPYKATMTGTIPNSVFVNAKDALIPHLGPLFRATHNLAYYPDAWSLTETLVLKKPGKPDYRAPDAWRPIVL</sequence>
<evidence type="ECO:0000313" key="1">
    <source>
        <dbReference type="EMBL" id="TFK16960.1"/>
    </source>
</evidence>
<dbReference type="Proteomes" id="UP000307440">
    <property type="component" value="Unassembled WGS sequence"/>
</dbReference>
<dbReference type="STRING" id="230819.A0A5C3KA50"/>
<organism evidence="1 2">
    <name type="scientific">Coprinopsis marcescibilis</name>
    <name type="common">Agaric fungus</name>
    <name type="synonym">Psathyrella marcescibilis</name>
    <dbReference type="NCBI Taxonomy" id="230819"/>
    <lineage>
        <taxon>Eukaryota</taxon>
        <taxon>Fungi</taxon>
        <taxon>Dikarya</taxon>
        <taxon>Basidiomycota</taxon>
        <taxon>Agaricomycotina</taxon>
        <taxon>Agaricomycetes</taxon>
        <taxon>Agaricomycetidae</taxon>
        <taxon>Agaricales</taxon>
        <taxon>Agaricineae</taxon>
        <taxon>Psathyrellaceae</taxon>
        <taxon>Coprinopsis</taxon>
    </lineage>
</organism>
<dbReference type="OrthoDB" id="412006at2759"/>
<evidence type="ECO:0000313" key="2">
    <source>
        <dbReference type="Proteomes" id="UP000307440"/>
    </source>
</evidence>
<feature type="non-terminal residue" evidence="1">
    <location>
        <position position="1"/>
    </location>
</feature>
<gene>
    <name evidence="1" type="ORF">FA15DRAFT_550179</name>
</gene>
<accession>A0A5C3KA50</accession>
<protein>
    <submittedName>
        <fullName evidence="1">Uncharacterized protein</fullName>
    </submittedName>
</protein>
<reference evidence="1 2" key="1">
    <citation type="journal article" date="2019" name="Nat. Ecol. Evol.">
        <title>Megaphylogeny resolves global patterns of mushroom evolution.</title>
        <authorList>
            <person name="Varga T."/>
            <person name="Krizsan K."/>
            <person name="Foldi C."/>
            <person name="Dima B."/>
            <person name="Sanchez-Garcia M."/>
            <person name="Sanchez-Ramirez S."/>
            <person name="Szollosi G.J."/>
            <person name="Szarkandi J.G."/>
            <person name="Papp V."/>
            <person name="Albert L."/>
            <person name="Andreopoulos W."/>
            <person name="Angelini C."/>
            <person name="Antonin V."/>
            <person name="Barry K.W."/>
            <person name="Bougher N.L."/>
            <person name="Buchanan P."/>
            <person name="Buyck B."/>
            <person name="Bense V."/>
            <person name="Catcheside P."/>
            <person name="Chovatia M."/>
            <person name="Cooper J."/>
            <person name="Damon W."/>
            <person name="Desjardin D."/>
            <person name="Finy P."/>
            <person name="Geml J."/>
            <person name="Haridas S."/>
            <person name="Hughes K."/>
            <person name="Justo A."/>
            <person name="Karasinski D."/>
            <person name="Kautmanova I."/>
            <person name="Kiss B."/>
            <person name="Kocsube S."/>
            <person name="Kotiranta H."/>
            <person name="LaButti K.M."/>
            <person name="Lechner B.E."/>
            <person name="Liimatainen K."/>
            <person name="Lipzen A."/>
            <person name="Lukacs Z."/>
            <person name="Mihaltcheva S."/>
            <person name="Morgado L.N."/>
            <person name="Niskanen T."/>
            <person name="Noordeloos M.E."/>
            <person name="Ohm R.A."/>
            <person name="Ortiz-Santana B."/>
            <person name="Ovrebo C."/>
            <person name="Racz N."/>
            <person name="Riley R."/>
            <person name="Savchenko A."/>
            <person name="Shiryaev A."/>
            <person name="Soop K."/>
            <person name="Spirin V."/>
            <person name="Szebenyi C."/>
            <person name="Tomsovsky M."/>
            <person name="Tulloss R.E."/>
            <person name="Uehling J."/>
            <person name="Grigoriev I.V."/>
            <person name="Vagvolgyi C."/>
            <person name="Papp T."/>
            <person name="Martin F.M."/>
            <person name="Miettinen O."/>
            <person name="Hibbett D.S."/>
            <person name="Nagy L.G."/>
        </authorList>
    </citation>
    <scope>NUCLEOTIDE SEQUENCE [LARGE SCALE GENOMIC DNA]</scope>
    <source>
        <strain evidence="1 2">CBS 121175</strain>
    </source>
</reference>
<feature type="non-terminal residue" evidence="1">
    <location>
        <position position="159"/>
    </location>
</feature>